<comment type="caution">
    <text evidence="2">The sequence shown here is derived from an EMBL/GenBank/DDBJ whole genome shotgun (WGS) entry which is preliminary data.</text>
</comment>
<organism evidence="2 3">
    <name type="scientific">Colwellia psychrerythraea</name>
    <name type="common">Vibrio psychroerythus</name>
    <dbReference type="NCBI Taxonomy" id="28229"/>
    <lineage>
        <taxon>Bacteria</taxon>
        <taxon>Pseudomonadati</taxon>
        <taxon>Pseudomonadota</taxon>
        <taxon>Gammaproteobacteria</taxon>
        <taxon>Alteromonadales</taxon>
        <taxon>Colwelliaceae</taxon>
        <taxon>Colwellia</taxon>
    </lineage>
</organism>
<dbReference type="PANTHER" id="PTHR22916:SF3">
    <property type="entry name" value="UDP-GLCNAC:BETAGAL BETA-1,3-N-ACETYLGLUCOSAMINYLTRANSFERASE-LIKE PROTEIN 1"/>
    <property type="match status" value="1"/>
</dbReference>
<dbReference type="Gene3D" id="3.90.550.10">
    <property type="entry name" value="Spore Coat Polysaccharide Biosynthesis Protein SpsA, Chain A"/>
    <property type="match status" value="1"/>
</dbReference>
<dbReference type="SUPFAM" id="SSF53448">
    <property type="entry name" value="Nucleotide-diphospho-sugar transferases"/>
    <property type="match status" value="1"/>
</dbReference>
<dbReference type="Pfam" id="PF00535">
    <property type="entry name" value="Glycos_transf_2"/>
    <property type="match status" value="1"/>
</dbReference>
<reference evidence="3" key="1">
    <citation type="journal article" date="2017" name="Proc. Natl. Acad. Sci. U.S.A.">
        <title>Simulation of Deepwater Horizon oil plume reveals substrate specialization within a complex community of hydrocarbon degraders.</title>
        <authorList>
            <person name="Hu P."/>
            <person name="Dubinsky E.A."/>
            <person name="Probst A.J."/>
            <person name="Wang J."/>
            <person name="Sieber C.M.K."/>
            <person name="Tom L.M."/>
            <person name="Gardinali P."/>
            <person name="Banfield J.F."/>
            <person name="Atlas R.M."/>
            <person name="Andersen G.L."/>
        </authorList>
    </citation>
    <scope>NUCLEOTIDE SEQUENCE [LARGE SCALE GENOMIC DNA]</scope>
</reference>
<proteinExistence type="predicted"/>
<name>A0A1Y5EDB3_COLPS</name>
<gene>
    <name evidence="2" type="ORF">A9Q75_10920</name>
</gene>
<dbReference type="PANTHER" id="PTHR22916">
    <property type="entry name" value="GLYCOSYLTRANSFERASE"/>
    <property type="match status" value="1"/>
</dbReference>
<evidence type="ECO:0000313" key="2">
    <source>
        <dbReference type="EMBL" id="OUR80330.1"/>
    </source>
</evidence>
<evidence type="ECO:0000259" key="1">
    <source>
        <dbReference type="Pfam" id="PF00535"/>
    </source>
</evidence>
<evidence type="ECO:0000313" key="3">
    <source>
        <dbReference type="Proteomes" id="UP000243053"/>
    </source>
</evidence>
<feature type="domain" description="Glycosyltransferase 2-like" evidence="1">
    <location>
        <begin position="7"/>
        <end position="168"/>
    </location>
</feature>
<dbReference type="GO" id="GO:0016758">
    <property type="term" value="F:hexosyltransferase activity"/>
    <property type="evidence" value="ECO:0007669"/>
    <property type="project" value="UniProtKB-ARBA"/>
</dbReference>
<dbReference type="EMBL" id="MAAF01000064">
    <property type="protein sequence ID" value="OUR80330.1"/>
    <property type="molecule type" value="Genomic_DNA"/>
</dbReference>
<accession>A0A1Y5EDB3</accession>
<dbReference type="InterPro" id="IPR001173">
    <property type="entry name" value="Glyco_trans_2-like"/>
</dbReference>
<dbReference type="Proteomes" id="UP000243053">
    <property type="component" value="Unassembled WGS sequence"/>
</dbReference>
<dbReference type="AlphaFoldDB" id="A0A1Y5EDB3"/>
<protein>
    <recommendedName>
        <fullName evidence="1">Glycosyltransferase 2-like domain-containing protein</fullName>
    </recommendedName>
</protein>
<sequence>MTQSLVTIVVPVYNGEQYLEKTVESILTQDYRNIELVLVDDGSSDKSAEIMRKLEKSDARIRPFYNQNGGVACARNFGIKQAKADFIAFCDQDDLWLPTKLSKQIPLFNNPKVGLVYSGAIAKYEMYNKQSKPSFDNKYKGDVFSQLVKLNMFTCCTAVARKTYLEQVGGFDDDRALMGVDDWHLWLKLAMTCDFDYVEEHLAIHVFHGDNYSLNDEKMHEAEIVCLNKIEHIAKQHHKTADWALIKQQLHVRYAKSYIFSGLYDLAGNTFIRAHQTKNNFKLYVKGIVFKLTPNIVWKLLQNSKRTLFSS</sequence>
<dbReference type="InterPro" id="IPR029044">
    <property type="entry name" value="Nucleotide-diphossugar_trans"/>
</dbReference>